<feature type="region of interest" description="Disordered" evidence="1">
    <location>
        <begin position="331"/>
        <end position="362"/>
    </location>
</feature>
<reference evidence="3" key="1">
    <citation type="submission" date="2023-08" db="EMBL/GenBank/DDBJ databases">
        <title>Reference Genome Resource for the Citrus Pathogen Phytophthora citrophthora.</title>
        <authorList>
            <person name="Moller H."/>
            <person name="Coetzee B."/>
            <person name="Rose L.J."/>
            <person name="Van Niekerk J.M."/>
        </authorList>
    </citation>
    <scope>NUCLEOTIDE SEQUENCE</scope>
    <source>
        <strain evidence="3">STE-U-9442</strain>
    </source>
</reference>
<dbReference type="EMBL" id="JASMQC010000006">
    <property type="protein sequence ID" value="KAK1944553.1"/>
    <property type="molecule type" value="Genomic_DNA"/>
</dbReference>
<gene>
    <name evidence="3" type="ORF">P3T76_004465</name>
</gene>
<name>A0AAD9GUW6_9STRA</name>
<sequence>MSTSCVGYPSSKSFDVRTKQGTDTSAGKYMVHSKSPPLYTALNESVSFVQFHHVTANRENLNRPTRLIGWAHPSLVNLLRYHGTTIFIDGTFRCVPRSYKQCVIIMVHDRASGLYEPVYYALSTSRSGDSFWDIMHFIVQGTDQQLEPAEVVCDFESALIQAVQTQFPNAIIIGCLFHLKQALRRAMKRFAIPVEECAIAMSRGVVDMLTVVSPSLIERCIKWVKHEIRQRCTESGTSYSKVKWRGFWVYFQRTWLDHYDVSVWNVAGLNNELVARTNNPLERFNRELNNRFPKPRPSMATFVGVIKSLSAEYVQRLADIPRGRAHRPPRELIQLPVPVELPEDISDESEDEEPAAEEQSSG</sequence>
<evidence type="ECO:0000313" key="3">
    <source>
        <dbReference type="EMBL" id="KAK1944553.1"/>
    </source>
</evidence>
<feature type="domain" description="MULE transposase" evidence="2">
    <location>
        <begin position="86"/>
        <end position="181"/>
    </location>
</feature>
<keyword evidence="4" id="KW-1185">Reference proteome</keyword>
<dbReference type="AlphaFoldDB" id="A0AAD9GUW6"/>
<protein>
    <recommendedName>
        <fullName evidence="2">MULE transposase domain-containing protein</fullName>
    </recommendedName>
</protein>
<evidence type="ECO:0000313" key="4">
    <source>
        <dbReference type="Proteomes" id="UP001259832"/>
    </source>
</evidence>
<dbReference type="PANTHER" id="PTHR47160:SF5">
    <property type="entry name" value="MULE TRANSPOSASE DOMAIN-CONTAINING PROTEIN"/>
    <property type="match status" value="1"/>
</dbReference>
<evidence type="ECO:0000256" key="1">
    <source>
        <dbReference type="SAM" id="MobiDB-lite"/>
    </source>
</evidence>
<comment type="caution">
    <text evidence="3">The sequence shown here is derived from an EMBL/GenBank/DDBJ whole genome shotgun (WGS) entry which is preliminary data.</text>
</comment>
<dbReference type="Pfam" id="PF10551">
    <property type="entry name" value="MULE"/>
    <property type="match status" value="1"/>
</dbReference>
<dbReference type="PANTHER" id="PTHR47160">
    <property type="entry name" value="PUTATIVE-RELATED"/>
    <property type="match status" value="1"/>
</dbReference>
<accession>A0AAD9GUW6</accession>
<dbReference type="InterPro" id="IPR018289">
    <property type="entry name" value="MULE_transposase_dom"/>
</dbReference>
<dbReference type="Proteomes" id="UP001259832">
    <property type="component" value="Unassembled WGS sequence"/>
</dbReference>
<feature type="compositionally biased region" description="Acidic residues" evidence="1">
    <location>
        <begin position="341"/>
        <end position="356"/>
    </location>
</feature>
<proteinExistence type="predicted"/>
<evidence type="ECO:0000259" key="2">
    <source>
        <dbReference type="Pfam" id="PF10551"/>
    </source>
</evidence>
<organism evidence="3 4">
    <name type="scientific">Phytophthora citrophthora</name>
    <dbReference type="NCBI Taxonomy" id="4793"/>
    <lineage>
        <taxon>Eukaryota</taxon>
        <taxon>Sar</taxon>
        <taxon>Stramenopiles</taxon>
        <taxon>Oomycota</taxon>
        <taxon>Peronosporomycetes</taxon>
        <taxon>Peronosporales</taxon>
        <taxon>Peronosporaceae</taxon>
        <taxon>Phytophthora</taxon>
    </lineage>
</organism>